<proteinExistence type="predicted"/>
<dbReference type="OrthoDB" id="770454at2"/>
<name>A0A2Z4GCM2_9BACT</name>
<accession>A0A2Z4GCM2</accession>
<dbReference type="EMBL" id="CP029480">
    <property type="protein sequence ID" value="AWV98785.1"/>
    <property type="molecule type" value="Genomic_DNA"/>
</dbReference>
<reference evidence="1 2" key="1">
    <citation type="submission" date="2018-05" db="EMBL/GenBank/DDBJ databases">
        <title>Complete genome sequence of Arcticibacterium luteifluviistationis SM1504T, a cytophagaceae bacterium isolated from Arctic surface seawater.</title>
        <authorList>
            <person name="Li Y."/>
            <person name="Qin Q.-L."/>
        </authorList>
    </citation>
    <scope>NUCLEOTIDE SEQUENCE [LARGE SCALE GENOMIC DNA]</scope>
    <source>
        <strain evidence="1 2">SM1504</strain>
    </source>
</reference>
<evidence type="ECO:0000313" key="2">
    <source>
        <dbReference type="Proteomes" id="UP000249873"/>
    </source>
</evidence>
<sequence>MDIQRKKLEIVRMILDTDNPSLLESIRTLFAKTEGTDFWNSLSSEVKEDINVGLSEIDNGEVVDYDDFMKKHR</sequence>
<protein>
    <submittedName>
        <fullName evidence="1">Uncharacterized protein</fullName>
    </submittedName>
</protein>
<dbReference type="KEGG" id="als:DJ013_11610"/>
<dbReference type="AlphaFoldDB" id="A0A2Z4GCM2"/>
<gene>
    <name evidence="1" type="ORF">DJ013_11610</name>
</gene>
<dbReference type="Proteomes" id="UP000249873">
    <property type="component" value="Chromosome"/>
</dbReference>
<keyword evidence="2" id="KW-1185">Reference proteome</keyword>
<evidence type="ECO:0000313" key="1">
    <source>
        <dbReference type="EMBL" id="AWV98785.1"/>
    </source>
</evidence>
<dbReference type="RefSeq" id="WP_111371978.1">
    <property type="nucleotide sequence ID" value="NZ_CP029480.1"/>
</dbReference>
<organism evidence="1 2">
    <name type="scientific">Arcticibacterium luteifluviistationis</name>
    <dbReference type="NCBI Taxonomy" id="1784714"/>
    <lineage>
        <taxon>Bacteria</taxon>
        <taxon>Pseudomonadati</taxon>
        <taxon>Bacteroidota</taxon>
        <taxon>Cytophagia</taxon>
        <taxon>Cytophagales</taxon>
        <taxon>Leadbetterellaceae</taxon>
        <taxon>Arcticibacterium</taxon>
    </lineage>
</organism>